<evidence type="ECO:0000313" key="3">
    <source>
        <dbReference type="Proteomes" id="UP001055439"/>
    </source>
</evidence>
<dbReference type="PANTHER" id="PTHR46119:SF8">
    <property type="entry name" value="OS08G0405700 PROTEIN"/>
    <property type="match status" value="1"/>
</dbReference>
<dbReference type="Proteomes" id="UP001055439">
    <property type="component" value="Chromosome 5"/>
</dbReference>
<feature type="domain" description="HMA" evidence="1">
    <location>
        <begin position="164"/>
        <end position="234"/>
    </location>
</feature>
<dbReference type="PANTHER" id="PTHR46119">
    <property type="entry name" value="OS08G0405700 PROTEIN"/>
    <property type="match status" value="1"/>
</dbReference>
<dbReference type="AlphaFoldDB" id="A0A9E7G4K5"/>
<name>A0A9E7G4K5_9LILI</name>
<dbReference type="InterPro" id="IPR044526">
    <property type="entry name" value="NAKR1-3"/>
</dbReference>
<gene>
    <name evidence="2" type="ORF">MUK42_20920</name>
</gene>
<dbReference type="Pfam" id="PF00403">
    <property type="entry name" value="HMA"/>
    <property type="match status" value="1"/>
</dbReference>
<dbReference type="OrthoDB" id="689350at2759"/>
<accession>A0A9E7G4K5</accession>
<dbReference type="PROSITE" id="PS50846">
    <property type="entry name" value="HMA_2"/>
    <property type="match status" value="1"/>
</dbReference>
<proteinExistence type="predicted"/>
<dbReference type="GO" id="GO:0046872">
    <property type="term" value="F:metal ion binding"/>
    <property type="evidence" value="ECO:0007669"/>
    <property type="project" value="InterPro"/>
</dbReference>
<evidence type="ECO:0000313" key="2">
    <source>
        <dbReference type="EMBL" id="URE08126.1"/>
    </source>
</evidence>
<dbReference type="InterPro" id="IPR006121">
    <property type="entry name" value="HMA_dom"/>
</dbReference>
<protein>
    <submittedName>
        <fullName evidence="2">Heavy metal-associated domain containing protein</fullName>
    </submittedName>
</protein>
<dbReference type="SUPFAM" id="SSF55008">
    <property type="entry name" value="HMA, heavy metal-associated domain"/>
    <property type="match status" value="1"/>
</dbReference>
<keyword evidence="3" id="KW-1185">Reference proteome</keyword>
<organism evidence="2 3">
    <name type="scientific">Musa troglodytarum</name>
    <name type="common">fe'i banana</name>
    <dbReference type="NCBI Taxonomy" id="320322"/>
    <lineage>
        <taxon>Eukaryota</taxon>
        <taxon>Viridiplantae</taxon>
        <taxon>Streptophyta</taxon>
        <taxon>Embryophyta</taxon>
        <taxon>Tracheophyta</taxon>
        <taxon>Spermatophyta</taxon>
        <taxon>Magnoliopsida</taxon>
        <taxon>Liliopsida</taxon>
        <taxon>Zingiberales</taxon>
        <taxon>Musaceae</taxon>
        <taxon>Musa</taxon>
    </lineage>
</organism>
<dbReference type="InterPro" id="IPR036163">
    <property type="entry name" value="HMA_dom_sf"/>
</dbReference>
<evidence type="ECO:0000259" key="1">
    <source>
        <dbReference type="PROSITE" id="PS50846"/>
    </source>
</evidence>
<dbReference type="Gene3D" id="3.30.70.100">
    <property type="match status" value="1"/>
</dbReference>
<sequence>MQTLKSLDQITYNTNQVNLLGRLATSTPFKYHVPLPIHLHVSIDTFHSSGTWNSPSLSLSPPHPFTAGMKANGLVCRSRSATAVCVPDDPRLMILPRQRDKTLVERPRLVDVKCSRLGDPRRFSSGDGRSVTLPMVMKKERVPRKPSSGSNLISSFPPSNHHVFQVVVMRVSLHCQACAGKVRKHISKMEVNMAGVTSFSIELESKRVTVMGYVSPEGVLEKISKVKKAEFWPC</sequence>
<dbReference type="CDD" id="cd00371">
    <property type="entry name" value="HMA"/>
    <property type="match status" value="1"/>
</dbReference>
<reference evidence="2" key="1">
    <citation type="submission" date="2022-05" db="EMBL/GenBank/DDBJ databases">
        <title>The Musa troglodytarum L. genome provides insights into the mechanism of non-climacteric behaviour and enrichment of carotenoids.</title>
        <authorList>
            <person name="Wang J."/>
        </authorList>
    </citation>
    <scope>NUCLEOTIDE SEQUENCE</scope>
    <source>
        <tissue evidence="2">Leaf</tissue>
    </source>
</reference>
<dbReference type="EMBL" id="CP097507">
    <property type="protein sequence ID" value="URE08126.1"/>
    <property type="molecule type" value="Genomic_DNA"/>
</dbReference>